<dbReference type="Pfam" id="PF02579">
    <property type="entry name" value="Nitro_FeMo-Co"/>
    <property type="match status" value="1"/>
</dbReference>
<sequence length="123" mass="13495">MKICITSTQDNKDSLVDLRFGRCQYFAIYDDEAKEFDFIPNPGIKSMQGAGITAAQEIINMKIDVVITGKLGPNAMKLLKGSDIKIYSLEKATIQEAVKSFKENNLTEVTSSVPAHFGMGGRS</sequence>
<feature type="domain" description="Dinitrogenase iron-molybdenum cofactor biosynthesis" evidence="1">
    <location>
        <begin position="13"/>
        <end position="102"/>
    </location>
</feature>
<gene>
    <name evidence="2" type="ORF">SAMN02745912_03194</name>
</gene>
<name>A0A1M6S6H5_PARC5</name>
<proteinExistence type="predicted"/>
<accession>A0A1M6S6H5</accession>
<dbReference type="SUPFAM" id="SSF53146">
    <property type="entry name" value="Nitrogenase accessory factor-like"/>
    <property type="match status" value="1"/>
</dbReference>
<dbReference type="OrthoDB" id="9807451at2"/>
<dbReference type="Proteomes" id="UP000184465">
    <property type="component" value="Unassembled WGS sequence"/>
</dbReference>
<protein>
    <submittedName>
        <fullName evidence="2">Predicted Fe-Mo cluster-binding protein, NifX family</fullName>
    </submittedName>
</protein>
<keyword evidence="3" id="KW-1185">Reference proteome</keyword>
<evidence type="ECO:0000259" key="1">
    <source>
        <dbReference type="Pfam" id="PF02579"/>
    </source>
</evidence>
<organism evidence="2 3">
    <name type="scientific">Paramaledivibacter caminithermalis (strain DSM 15212 / CIP 107654 / DViRD3)</name>
    <name type="common">Clostridium caminithermale</name>
    <dbReference type="NCBI Taxonomy" id="1121301"/>
    <lineage>
        <taxon>Bacteria</taxon>
        <taxon>Bacillati</taxon>
        <taxon>Bacillota</taxon>
        <taxon>Clostridia</taxon>
        <taxon>Peptostreptococcales</taxon>
        <taxon>Caminicellaceae</taxon>
        <taxon>Paramaledivibacter</taxon>
    </lineage>
</organism>
<dbReference type="STRING" id="1121301.SAMN02745912_03194"/>
<dbReference type="AlphaFoldDB" id="A0A1M6S6H5"/>
<dbReference type="PANTHER" id="PTHR42983">
    <property type="entry name" value="DINITROGENASE IRON-MOLYBDENUM COFACTOR PROTEIN-RELATED"/>
    <property type="match status" value="1"/>
</dbReference>
<evidence type="ECO:0000313" key="3">
    <source>
        <dbReference type="Proteomes" id="UP000184465"/>
    </source>
</evidence>
<dbReference type="CDD" id="cd00851">
    <property type="entry name" value="MTH1175"/>
    <property type="match status" value="1"/>
</dbReference>
<dbReference type="InterPro" id="IPR003731">
    <property type="entry name" value="Di-Nase_FeMo-co_biosynth"/>
</dbReference>
<dbReference type="PANTHER" id="PTHR42983:SF1">
    <property type="entry name" value="IRON-MOLYBDENUM PROTEIN"/>
    <property type="match status" value="1"/>
</dbReference>
<dbReference type="InterPro" id="IPR036105">
    <property type="entry name" value="DiNase_FeMo-co_biosyn_sf"/>
</dbReference>
<dbReference type="Gene3D" id="3.30.420.130">
    <property type="entry name" value="Dinitrogenase iron-molybdenum cofactor biosynthesis domain"/>
    <property type="match status" value="1"/>
</dbReference>
<dbReference type="RefSeq" id="WP_073152313.1">
    <property type="nucleotide sequence ID" value="NZ_FRAG01000055.1"/>
</dbReference>
<dbReference type="InterPro" id="IPR033913">
    <property type="entry name" value="MTH1175_dom"/>
</dbReference>
<evidence type="ECO:0000313" key="2">
    <source>
        <dbReference type="EMBL" id="SHK40148.1"/>
    </source>
</evidence>
<dbReference type="EMBL" id="FRAG01000055">
    <property type="protein sequence ID" value="SHK40148.1"/>
    <property type="molecule type" value="Genomic_DNA"/>
</dbReference>
<reference evidence="2 3" key="1">
    <citation type="submission" date="2016-11" db="EMBL/GenBank/DDBJ databases">
        <authorList>
            <person name="Jaros S."/>
            <person name="Januszkiewicz K."/>
            <person name="Wedrychowicz H."/>
        </authorList>
    </citation>
    <scope>NUCLEOTIDE SEQUENCE [LARGE SCALE GENOMIC DNA]</scope>
    <source>
        <strain evidence="2 3">DSM 15212</strain>
    </source>
</reference>